<evidence type="ECO:0000313" key="4">
    <source>
        <dbReference type="Proteomes" id="UP000290849"/>
    </source>
</evidence>
<dbReference type="EMBL" id="PYAL01000009">
    <property type="protein sequence ID" value="RXN83704.1"/>
    <property type="molecule type" value="Genomic_DNA"/>
</dbReference>
<keyword evidence="4" id="KW-1185">Reference proteome</keyword>
<dbReference type="InterPro" id="IPR036111">
    <property type="entry name" value="Mal/L-sulfo/L-lacto_DH-like_sf"/>
</dbReference>
<dbReference type="InterPro" id="IPR043143">
    <property type="entry name" value="Mal/L-sulf/L-lact_DH-like_NADP"/>
</dbReference>
<dbReference type="Pfam" id="PF02615">
    <property type="entry name" value="Ldh_2"/>
    <property type="match status" value="1"/>
</dbReference>
<dbReference type="InterPro" id="IPR043144">
    <property type="entry name" value="Mal/L-sulf/L-lact_DH-like_ah"/>
</dbReference>
<dbReference type="PANTHER" id="PTHR11091:SF0">
    <property type="entry name" value="MALATE DEHYDROGENASE"/>
    <property type="match status" value="1"/>
</dbReference>
<dbReference type="RefSeq" id="WP_129153815.1">
    <property type="nucleotide sequence ID" value="NZ_JBHSDO010000015.1"/>
</dbReference>
<comment type="similarity">
    <text evidence="1">Belongs to the LDH2/MDH2 oxidoreductase family.</text>
</comment>
<evidence type="ECO:0000256" key="2">
    <source>
        <dbReference type="ARBA" id="ARBA00023002"/>
    </source>
</evidence>
<dbReference type="Gene3D" id="1.10.1530.10">
    <property type="match status" value="1"/>
</dbReference>
<evidence type="ECO:0000313" key="3">
    <source>
        <dbReference type="EMBL" id="RXN83704.1"/>
    </source>
</evidence>
<protein>
    <submittedName>
        <fullName evidence="3">Sulfolactate dehydrogenase</fullName>
    </submittedName>
</protein>
<keyword evidence="2" id="KW-0560">Oxidoreductase</keyword>
<dbReference type="SUPFAM" id="SSF89733">
    <property type="entry name" value="L-sulfolactate dehydrogenase-like"/>
    <property type="match status" value="1"/>
</dbReference>
<dbReference type="Proteomes" id="UP000290849">
    <property type="component" value="Unassembled WGS sequence"/>
</dbReference>
<reference evidence="3 4" key="1">
    <citation type="journal article" date="2017" name="Int. J. Syst. Evol. Microbiol.">
        <title>Achromobacter aloeverae sp. nov., isolated from the root of Aloe vera (L.) Burm.f.</title>
        <authorList>
            <person name="Kuncharoen N."/>
            <person name="Muramatsu Y."/>
            <person name="Shibata C."/>
            <person name="Kamakura Y."/>
            <person name="Nakagawa Y."/>
            <person name="Tanasupawat S."/>
        </authorList>
    </citation>
    <scope>NUCLEOTIDE SEQUENCE [LARGE SCALE GENOMIC DNA]</scope>
    <source>
        <strain evidence="3 4">AVA-1</strain>
    </source>
</reference>
<dbReference type="OrthoDB" id="924592at2"/>
<accession>A0A4Q1HD49</accession>
<dbReference type="GO" id="GO:0016491">
    <property type="term" value="F:oxidoreductase activity"/>
    <property type="evidence" value="ECO:0007669"/>
    <property type="project" value="UniProtKB-KW"/>
</dbReference>
<sequence>MTTLDLDTLENLCRAALEGAGATPAMARDTAAALVYAEARGIASHGASRVPFYATHLRNGRADGSAVASIARERGGAVLVDAHDGLAFPACALAIEQAIRRAGEHGVSYAGVCNSHHFGVAAYHLDAVARRGMVGLAMGNSPAAMPAHGGKRPLFGTNPIAAAFPRRDAPPLVIDLSLSEVARGKLMVAAREGREIPLGWALDAQGQPTTDPRAGLEGSMLPMGGAKGAMLALIVELLACALTGAHFGFEADSFFTEAGNRARIGQAFLVIDPGALAGQAAYLERVETLVAAMLEDSNVRLPGQRREALADGARTRGVDIPDALLADIRKLAAGKAGTA</sequence>
<dbReference type="InterPro" id="IPR003767">
    <property type="entry name" value="Malate/L-lactate_DH-like"/>
</dbReference>
<dbReference type="AlphaFoldDB" id="A0A4Q1HD49"/>
<evidence type="ECO:0000256" key="1">
    <source>
        <dbReference type="ARBA" id="ARBA00006056"/>
    </source>
</evidence>
<gene>
    <name evidence="3" type="ORF">C7R54_25845</name>
</gene>
<comment type="caution">
    <text evidence="3">The sequence shown here is derived from an EMBL/GenBank/DDBJ whole genome shotgun (WGS) entry which is preliminary data.</text>
</comment>
<name>A0A4Q1HD49_9BURK</name>
<dbReference type="PANTHER" id="PTHR11091">
    <property type="entry name" value="OXIDOREDUCTASE-RELATED"/>
    <property type="match status" value="1"/>
</dbReference>
<organism evidence="3 4">
    <name type="scientific">Achromobacter aloeverae</name>
    <dbReference type="NCBI Taxonomy" id="1750518"/>
    <lineage>
        <taxon>Bacteria</taxon>
        <taxon>Pseudomonadati</taxon>
        <taxon>Pseudomonadota</taxon>
        <taxon>Betaproteobacteria</taxon>
        <taxon>Burkholderiales</taxon>
        <taxon>Alcaligenaceae</taxon>
        <taxon>Achromobacter</taxon>
    </lineage>
</organism>
<dbReference type="Gene3D" id="3.30.1370.60">
    <property type="entry name" value="Hypothetical oxidoreductase yiak, domain 2"/>
    <property type="match status" value="1"/>
</dbReference>
<proteinExistence type="inferred from homology"/>